<keyword evidence="1" id="KW-0812">Transmembrane</keyword>
<reference evidence="2" key="1">
    <citation type="submission" date="2021-06" db="EMBL/GenBank/DDBJ databases">
        <title>Paracoccus bacterium XHP0099 sp. nov., isolated from the surface waters of the Yellow Sea.</title>
        <authorList>
            <person name="Xue H."/>
            <person name="Zhang D."/>
        </authorList>
    </citation>
    <scope>NUCLEOTIDE SEQUENCE</scope>
    <source>
        <strain evidence="2">XHP0099</strain>
    </source>
</reference>
<sequence>MRIPTLPGNGTGMTLLCLMITGSALAVTILISGAAADAGTPMLWFLTAVLALSGLVQLAAIAPSLRLRDLVRLLPYSLGAGAFMVVPSALGYLAVAHVGAGYISLSFAFPILLTWALARIMGIEPRDRRRALGVLLGLAGGLLLAASKFGMIDGGAIGWLIAATAMPVIVALGNIYRSRYWPRGAGAALLSPLMLLAGAALILPLALWLEGSPAPLWTGAGLRLLLIVDVAVFVVQYYAYFTLQRIGGPVTLSLIGPVAALVGSGAAVWLFGEALPGGFVLAGLLVAAGTVLMLRRPPQSQGSFQASTIPTASSAVST</sequence>
<feature type="transmembrane region" description="Helical" evidence="1">
    <location>
        <begin position="156"/>
        <end position="176"/>
    </location>
</feature>
<feature type="transmembrane region" description="Helical" evidence="1">
    <location>
        <begin position="12"/>
        <end position="36"/>
    </location>
</feature>
<feature type="transmembrane region" description="Helical" evidence="1">
    <location>
        <begin position="130"/>
        <end position="150"/>
    </location>
</feature>
<organism evidence="2 3">
    <name type="scientific">Paracoccus marinaquae</name>
    <dbReference type="NCBI Taxonomy" id="2841926"/>
    <lineage>
        <taxon>Bacteria</taxon>
        <taxon>Pseudomonadati</taxon>
        <taxon>Pseudomonadota</taxon>
        <taxon>Alphaproteobacteria</taxon>
        <taxon>Rhodobacterales</taxon>
        <taxon>Paracoccaceae</taxon>
        <taxon>Paracoccus</taxon>
    </lineage>
</organism>
<keyword evidence="1" id="KW-0472">Membrane</keyword>
<evidence type="ECO:0000313" key="3">
    <source>
        <dbReference type="Proteomes" id="UP001166191"/>
    </source>
</evidence>
<feature type="transmembrane region" description="Helical" evidence="1">
    <location>
        <begin position="73"/>
        <end position="94"/>
    </location>
</feature>
<dbReference type="Proteomes" id="UP001166191">
    <property type="component" value="Unassembled WGS sequence"/>
</dbReference>
<evidence type="ECO:0000313" key="2">
    <source>
        <dbReference type="EMBL" id="MBU3031903.1"/>
    </source>
</evidence>
<proteinExistence type="predicted"/>
<keyword evidence="1" id="KW-1133">Transmembrane helix</keyword>
<feature type="transmembrane region" description="Helical" evidence="1">
    <location>
        <begin position="188"/>
        <end position="209"/>
    </location>
</feature>
<name>A0ABS6AMS7_9RHOB</name>
<feature type="transmembrane region" description="Helical" evidence="1">
    <location>
        <begin position="277"/>
        <end position="294"/>
    </location>
</feature>
<feature type="transmembrane region" description="Helical" evidence="1">
    <location>
        <begin position="100"/>
        <end position="118"/>
    </location>
</feature>
<feature type="transmembrane region" description="Helical" evidence="1">
    <location>
        <begin position="221"/>
        <end position="240"/>
    </location>
</feature>
<evidence type="ECO:0000256" key="1">
    <source>
        <dbReference type="SAM" id="Phobius"/>
    </source>
</evidence>
<accession>A0ABS6AMS7</accession>
<comment type="caution">
    <text evidence="2">The sequence shown here is derived from an EMBL/GenBank/DDBJ whole genome shotgun (WGS) entry which is preliminary data.</text>
</comment>
<keyword evidence="3" id="KW-1185">Reference proteome</keyword>
<protein>
    <submittedName>
        <fullName evidence="2">DMT family transporter</fullName>
    </submittedName>
</protein>
<dbReference type="EMBL" id="JAHKNG010000045">
    <property type="protein sequence ID" value="MBU3031903.1"/>
    <property type="molecule type" value="Genomic_DNA"/>
</dbReference>
<gene>
    <name evidence="2" type="ORF">KNW02_17495</name>
</gene>
<feature type="transmembrane region" description="Helical" evidence="1">
    <location>
        <begin position="252"/>
        <end position="271"/>
    </location>
</feature>
<dbReference type="RefSeq" id="WP_216034524.1">
    <property type="nucleotide sequence ID" value="NZ_JAHKNG010000045.1"/>
</dbReference>
<feature type="transmembrane region" description="Helical" evidence="1">
    <location>
        <begin position="42"/>
        <end position="61"/>
    </location>
</feature>